<dbReference type="PANTHER" id="PTHR41248">
    <property type="entry name" value="NORD PROTEIN"/>
    <property type="match status" value="1"/>
</dbReference>
<dbReference type="SUPFAM" id="SSF53300">
    <property type="entry name" value="vWA-like"/>
    <property type="match status" value="1"/>
</dbReference>
<dbReference type="InterPro" id="IPR051928">
    <property type="entry name" value="NorD/CobT"/>
</dbReference>
<sequence>MFEFLELEETVGKAWHRLVGGAATYPRHPAHAVALADLSGPLAVMFRGLGGEPGVQLAGTAARKSPHRLGWRQRIGVGEERLEQPGRDPATLFLPERIALFPDATLNRALYLWLAAWFSIVPVETIADVDPLRRDLAILRRARRTTLATLSAFPGLVRDHAQLCQAVAAARPVRPMPPLEREVEGIILAALGAREPPPGALWDTVVHDAPLPAAAPAGYQPFLPCPLWGDAWLRTEAASRGEAEEVAALPSSVPQDTRKRFAVREGSAQERGERDPLILNRFEKILAMAEMINVDRPSDDDEDEDADKAADDLEELTVGQRTGKPASKLKFDLDLPPEAVDATPLTAELTYPEWDWRKRAYLPSHCRVLAAPASEEGETWEPDQDGLRLIRRVRRQFEALRPRREILRGQQDGAELDLDALVRARCDIAAGNAGNDRVHLQSRAQAHDIAVTLLVDVSLSTDAWVNERRVLDVEKQAALVLAHGLAACGDSHSILSFTSRRRSWVRVETVKGFDEPLSQAVERRIGALRPGYYTRIGAAVRHAAAQLAGRPNLRKLLLVLTDGKPNDVDHYEGRFGIEDTRKAVGEARRMGLGVFGVTIDANAQSYFPTLFGQGGYAIVGDIARLPAALPGLYRQATR</sequence>
<comment type="caution">
    <text evidence="2">The sequence shown here is derived from an EMBL/GenBank/DDBJ whole genome shotgun (WGS) entry which is preliminary data.</text>
</comment>
<dbReference type="EMBL" id="BMES01000001">
    <property type="protein sequence ID" value="GGH12879.1"/>
    <property type="molecule type" value="Genomic_DNA"/>
</dbReference>
<dbReference type="Gene3D" id="3.40.50.410">
    <property type="entry name" value="von Willebrand factor, type A domain"/>
    <property type="match status" value="1"/>
</dbReference>
<gene>
    <name evidence="2" type="primary">norD</name>
    <name evidence="2" type="ORF">GCM10007036_11080</name>
</gene>
<dbReference type="SMART" id="SM00327">
    <property type="entry name" value="VWA"/>
    <property type="match status" value="1"/>
</dbReference>
<evidence type="ECO:0000313" key="2">
    <source>
        <dbReference type="EMBL" id="GGH12879.1"/>
    </source>
</evidence>
<dbReference type="InterPro" id="IPR002035">
    <property type="entry name" value="VWF_A"/>
</dbReference>
<dbReference type="Pfam" id="PF00092">
    <property type="entry name" value="VWA"/>
    <property type="match status" value="1"/>
</dbReference>
<protein>
    <submittedName>
        <fullName evidence="2">Protein norD</fullName>
    </submittedName>
</protein>
<dbReference type="AlphaFoldDB" id="A0A917I5C8"/>
<evidence type="ECO:0000259" key="1">
    <source>
        <dbReference type="PROSITE" id="PS50234"/>
    </source>
</evidence>
<evidence type="ECO:0000313" key="3">
    <source>
        <dbReference type="Proteomes" id="UP000603912"/>
    </source>
</evidence>
<keyword evidence="3" id="KW-1185">Reference proteome</keyword>
<dbReference type="RefSeq" id="WP_188516683.1">
    <property type="nucleotide sequence ID" value="NZ_BMES01000001.1"/>
</dbReference>
<dbReference type="Proteomes" id="UP000603912">
    <property type="component" value="Unassembled WGS sequence"/>
</dbReference>
<dbReference type="InterPro" id="IPR036465">
    <property type="entry name" value="vWFA_dom_sf"/>
</dbReference>
<name>A0A917I5C8_9HYPH</name>
<organism evidence="2 3">
    <name type="scientific">Alsobacter metallidurans</name>
    <dbReference type="NCBI Taxonomy" id="340221"/>
    <lineage>
        <taxon>Bacteria</taxon>
        <taxon>Pseudomonadati</taxon>
        <taxon>Pseudomonadota</taxon>
        <taxon>Alphaproteobacteria</taxon>
        <taxon>Hyphomicrobiales</taxon>
        <taxon>Alsobacteraceae</taxon>
        <taxon>Alsobacter</taxon>
    </lineage>
</organism>
<dbReference type="CDD" id="cd01454">
    <property type="entry name" value="vWA_norD_type"/>
    <property type="match status" value="1"/>
</dbReference>
<feature type="domain" description="VWFA" evidence="1">
    <location>
        <begin position="450"/>
        <end position="610"/>
    </location>
</feature>
<dbReference type="PROSITE" id="PS50234">
    <property type="entry name" value="VWFA"/>
    <property type="match status" value="1"/>
</dbReference>
<dbReference type="PANTHER" id="PTHR41248:SF1">
    <property type="entry name" value="NORD PROTEIN"/>
    <property type="match status" value="1"/>
</dbReference>
<reference evidence="2" key="1">
    <citation type="journal article" date="2014" name="Int. J. Syst. Evol. Microbiol.">
        <title>Complete genome sequence of Corynebacterium casei LMG S-19264T (=DSM 44701T), isolated from a smear-ripened cheese.</title>
        <authorList>
            <consortium name="US DOE Joint Genome Institute (JGI-PGF)"/>
            <person name="Walter F."/>
            <person name="Albersmeier A."/>
            <person name="Kalinowski J."/>
            <person name="Ruckert C."/>
        </authorList>
    </citation>
    <scope>NUCLEOTIDE SEQUENCE</scope>
    <source>
        <strain evidence="2">CGMCC 1.12214</strain>
    </source>
</reference>
<reference evidence="2" key="2">
    <citation type="submission" date="2020-09" db="EMBL/GenBank/DDBJ databases">
        <authorList>
            <person name="Sun Q."/>
            <person name="Zhou Y."/>
        </authorList>
    </citation>
    <scope>NUCLEOTIDE SEQUENCE</scope>
    <source>
        <strain evidence="2">CGMCC 1.12214</strain>
    </source>
</reference>
<proteinExistence type="predicted"/>
<accession>A0A917I5C8</accession>